<evidence type="ECO:0000259" key="2">
    <source>
        <dbReference type="Pfam" id="PF01557"/>
    </source>
</evidence>
<keyword evidence="3" id="KW-0670">Pyruvate</keyword>
<sequence length="241" mass="25407">MPPFLFPPMPPVALPVLGQDLAIPLRRVFCVGRNYADHAREMGADPGRQPPVFFTKPVDAVVPGDGDRPYPPATDDLHPEVELVVVLGDAAETAGRDLDPDAALSLVAGYAVGLDMTRRDLQAHAKRAGEPWDMAKGFDQSALVGPVTLATALPGRDGPPHRGTITLTVNGAARQAGDLADMIWPLADILAHLSRLVTLRPGDLVFTGTPAGVGPVRPGDTLRAEAEGLAPLTLRITPRSP</sequence>
<dbReference type="GO" id="GO:0018773">
    <property type="term" value="F:acetylpyruvate hydrolase activity"/>
    <property type="evidence" value="ECO:0007669"/>
    <property type="project" value="TreeGrafter"/>
</dbReference>
<evidence type="ECO:0000256" key="1">
    <source>
        <dbReference type="ARBA" id="ARBA00022723"/>
    </source>
</evidence>
<dbReference type="GO" id="GO:0046872">
    <property type="term" value="F:metal ion binding"/>
    <property type="evidence" value="ECO:0007669"/>
    <property type="project" value="UniProtKB-KW"/>
</dbReference>
<dbReference type="SUPFAM" id="SSF56529">
    <property type="entry name" value="FAH"/>
    <property type="match status" value="1"/>
</dbReference>
<feature type="domain" description="Fumarylacetoacetase-like C-terminal" evidence="2">
    <location>
        <begin position="28"/>
        <end position="236"/>
    </location>
</feature>
<reference evidence="3 4" key="1">
    <citation type="submission" date="2020-08" db="EMBL/GenBank/DDBJ databases">
        <title>Genome sequencing of Purple Non-Sulfur Bacteria from various extreme environments.</title>
        <authorList>
            <person name="Mayer M."/>
        </authorList>
    </citation>
    <scope>NUCLEOTIDE SEQUENCE [LARGE SCALE GENOMIC DNA]</scope>
    <source>
        <strain evidence="3 4">JA131</strain>
    </source>
</reference>
<proteinExistence type="predicted"/>
<dbReference type="GO" id="GO:0034545">
    <property type="term" value="F:fumarylpyruvate hydrolase activity"/>
    <property type="evidence" value="ECO:0007669"/>
    <property type="project" value="UniProtKB-EC"/>
</dbReference>
<dbReference type="InterPro" id="IPR036663">
    <property type="entry name" value="Fumarylacetoacetase_C_sf"/>
</dbReference>
<dbReference type="EC" id="3.7.1.20" evidence="3"/>
<dbReference type="EMBL" id="JACIGK010000011">
    <property type="protein sequence ID" value="MBB4266160.1"/>
    <property type="molecule type" value="Genomic_DNA"/>
</dbReference>
<dbReference type="AlphaFoldDB" id="A0A7W6RD78"/>
<keyword evidence="3" id="KW-0378">Hydrolase</keyword>
<name>A0A7W6RD78_9PROT</name>
<dbReference type="PANTHER" id="PTHR11820:SF90">
    <property type="entry name" value="FLUTATHIONE S-TRANSFERASE"/>
    <property type="match status" value="1"/>
</dbReference>
<evidence type="ECO:0000313" key="4">
    <source>
        <dbReference type="Proteomes" id="UP000554286"/>
    </source>
</evidence>
<gene>
    <name evidence="3" type="ORF">GGD89_001789</name>
</gene>
<dbReference type="Pfam" id="PF01557">
    <property type="entry name" value="FAA_hydrolase"/>
    <property type="match status" value="1"/>
</dbReference>
<organism evidence="3 4">
    <name type="scientific">Roseospira visakhapatnamensis</name>
    <dbReference type="NCBI Taxonomy" id="390880"/>
    <lineage>
        <taxon>Bacteria</taxon>
        <taxon>Pseudomonadati</taxon>
        <taxon>Pseudomonadota</taxon>
        <taxon>Alphaproteobacteria</taxon>
        <taxon>Rhodospirillales</taxon>
        <taxon>Rhodospirillaceae</taxon>
        <taxon>Roseospira</taxon>
    </lineage>
</organism>
<protein>
    <submittedName>
        <fullName evidence="3">Fumarylpyruvate hydrolase</fullName>
        <ecNumber evidence="3">3.7.1.20</ecNumber>
    </submittedName>
</protein>
<accession>A0A7W6RD78</accession>
<keyword evidence="1" id="KW-0479">Metal-binding</keyword>
<dbReference type="Gene3D" id="3.90.850.10">
    <property type="entry name" value="Fumarylacetoacetase-like, C-terminal domain"/>
    <property type="match status" value="1"/>
</dbReference>
<keyword evidence="4" id="KW-1185">Reference proteome</keyword>
<evidence type="ECO:0000313" key="3">
    <source>
        <dbReference type="EMBL" id="MBB4266160.1"/>
    </source>
</evidence>
<dbReference type="PANTHER" id="PTHR11820">
    <property type="entry name" value="ACYLPYRUVASE"/>
    <property type="match status" value="1"/>
</dbReference>
<dbReference type="Proteomes" id="UP000554286">
    <property type="component" value="Unassembled WGS sequence"/>
</dbReference>
<dbReference type="RefSeq" id="WP_184044250.1">
    <property type="nucleotide sequence ID" value="NZ_JACIGK010000011.1"/>
</dbReference>
<dbReference type="InterPro" id="IPR011234">
    <property type="entry name" value="Fumarylacetoacetase-like_C"/>
</dbReference>
<comment type="caution">
    <text evidence="3">The sequence shown here is derived from an EMBL/GenBank/DDBJ whole genome shotgun (WGS) entry which is preliminary data.</text>
</comment>